<comment type="caution">
    <text evidence="2">The sequence shown here is derived from an EMBL/GenBank/DDBJ whole genome shotgun (WGS) entry which is preliminary data.</text>
</comment>
<dbReference type="PATRIC" id="fig|29536.5.peg.739"/>
<gene>
    <name evidence="2" type="ORF">FLB_07130</name>
</gene>
<evidence type="ECO:0000256" key="1">
    <source>
        <dbReference type="SAM" id="Phobius"/>
    </source>
</evidence>
<reference evidence="2 3" key="1">
    <citation type="submission" date="2016-06" db="EMBL/GenBank/DDBJ databases">
        <title>Draft genome sequence of Flavobacterium succinicans strain DD5b.</title>
        <authorList>
            <person name="Poehlein A."/>
            <person name="Daniel R."/>
            <person name="Simeonova D.D."/>
        </authorList>
    </citation>
    <scope>NUCLEOTIDE SEQUENCE [LARGE SCALE GENOMIC DNA]</scope>
    <source>
        <strain evidence="2 3">DD5b</strain>
    </source>
</reference>
<name>A0A199XT93_9FLAO</name>
<keyword evidence="1" id="KW-0812">Transmembrane</keyword>
<keyword evidence="3" id="KW-1185">Reference proteome</keyword>
<evidence type="ECO:0000313" key="3">
    <source>
        <dbReference type="Proteomes" id="UP000093807"/>
    </source>
</evidence>
<dbReference type="OrthoDB" id="9971102at2"/>
<accession>A0A199XT93</accession>
<dbReference type="AlphaFoldDB" id="A0A199XT93"/>
<dbReference type="RefSeq" id="WP_064714577.1">
    <property type="nucleotide sequence ID" value="NZ_JMTM01000017.1"/>
</dbReference>
<protein>
    <submittedName>
        <fullName evidence="2">Uncharacterized protein</fullName>
    </submittedName>
</protein>
<organism evidence="2 3">
    <name type="scientific">Flavobacterium succinicans</name>
    <dbReference type="NCBI Taxonomy" id="29536"/>
    <lineage>
        <taxon>Bacteria</taxon>
        <taxon>Pseudomonadati</taxon>
        <taxon>Bacteroidota</taxon>
        <taxon>Flavobacteriia</taxon>
        <taxon>Flavobacteriales</taxon>
        <taxon>Flavobacteriaceae</taxon>
        <taxon>Flavobacterium</taxon>
    </lineage>
</organism>
<proteinExistence type="predicted"/>
<keyword evidence="1" id="KW-0472">Membrane</keyword>
<evidence type="ECO:0000313" key="2">
    <source>
        <dbReference type="EMBL" id="OAZ04865.1"/>
    </source>
</evidence>
<feature type="transmembrane region" description="Helical" evidence="1">
    <location>
        <begin position="40"/>
        <end position="61"/>
    </location>
</feature>
<sequence>MNNKFYLILIAFSALSLFIKGATQLFHFDWNYLNSTAYNLGSYTGLFTKAFIGLALLVRIVNHKD</sequence>
<dbReference type="Proteomes" id="UP000093807">
    <property type="component" value="Unassembled WGS sequence"/>
</dbReference>
<keyword evidence="1" id="KW-1133">Transmembrane helix</keyword>
<dbReference type="EMBL" id="JMTM01000017">
    <property type="protein sequence ID" value="OAZ04865.1"/>
    <property type="molecule type" value="Genomic_DNA"/>
</dbReference>